<reference evidence="1" key="1">
    <citation type="submission" date="2017-08" db="EMBL/GenBank/DDBJ databases">
        <authorList>
            <person name="Polle J.E."/>
            <person name="Barry K."/>
            <person name="Cushman J."/>
            <person name="Schmutz J."/>
            <person name="Tran D."/>
            <person name="Hathwaick L.T."/>
            <person name="Yim W.C."/>
            <person name="Jenkins J."/>
            <person name="Mckie-Krisberg Z.M."/>
            <person name="Prochnik S."/>
            <person name="Lindquist E."/>
            <person name="Dockter R.B."/>
            <person name="Adam C."/>
            <person name="Molina H."/>
            <person name="Bunkerborg J."/>
            <person name="Jin E."/>
            <person name="Buchheim M."/>
            <person name="Magnuson J."/>
        </authorList>
    </citation>
    <scope>NUCLEOTIDE SEQUENCE</scope>
    <source>
        <strain evidence="1">CCAP 19/18</strain>
    </source>
</reference>
<dbReference type="EMBL" id="MU069701">
    <property type="protein sequence ID" value="KAF5835525.1"/>
    <property type="molecule type" value="Genomic_DNA"/>
</dbReference>
<dbReference type="Proteomes" id="UP000815325">
    <property type="component" value="Unassembled WGS sequence"/>
</dbReference>
<keyword evidence="2" id="KW-1185">Reference proteome</keyword>
<gene>
    <name evidence="1" type="ORF">DUNSADRAFT_7264</name>
</gene>
<name>A0ABQ7GLN7_DUNSA</name>
<sequence length="80" mass="9419">MENFVLIERTQLSTKCWLGCCVRLAHRVDVAPFFSKFLLAVQIVGWHFLKGYNAWKQLPHNYTWPTVQPRSYLFSPAFQS</sequence>
<proteinExistence type="predicted"/>
<evidence type="ECO:0008006" key="3">
    <source>
        <dbReference type="Google" id="ProtNLM"/>
    </source>
</evidence>
<evidence type="ECO:0000313" key="1">
    <source>
        <dbReference type="EMBL" id="KAF5835525.1"/>
    </source>
</evidence>
<accession>A0ABQ7GLN7</accession>
<evidence type="ECO:0000313" key="2">
    <source>
        <dbReference type="Proteomes" id="UP000815325"/>
    </source>
</evidence>
<organism evidence="1 2">
    <name type="scientific">Dunaliella salina</name>
    <name type="common">Green alga</name>
    <name type="synonym">Protococcus salinus</name>
    <dbReference type="NCBI Taxonomy" id="3046"/>
    <lineage>
        <taxon>Eukaryota</taxon>
        <taxon>Viridiplantae</taxon>
        <taxon>Chlorophyta</taxon>
        <taxon>core chlorophytes</taxon>
        <taxon>Chlorophyceae</taxon>
        <taxon>CS clade</taxon>
        <taxon>Chlamydomonadales</taxon>
        <taxon>Dunaliellaceae</taxon>
        <taxon>Dunaliella</taxon>
    </lineage>
</organism>
<comment type="caution">
    <text evidence="1">The sequence shown here is derived from an EMBL/GenBank/DDBJ whole genome shotgun (WGS) entry which is preliminary data.</text>
</comment>
<protein>
    <recommendedName>
        <fullName evidence="3">Encoded protein</fullName>
    </recommendedName>
</protein>